<gene>
    <name evidence="2" type="ORF">A4A59_26465</name>
</gene>
<protein>
    <submittedName>
        <fullName evidence="2">Uncharacterized protein</fullName>
    </submittedName>
</protein>
<reference evidence="2" key="1">
    <citation type="submission" date="2016-03" db="EMBL/GenBank/DDBJ databases">
        <title>Microsymbionts genomes from the relict species Vavilovia formosa.</title>
        <authorList>
            <person name="Chirak E."/>
            <person name="Kimeklis A."/>
            <person name="Kopat V."/>
            <person name="Andronov E."/>
        </authorList>
    </citation>
    <scope>NUCLEOTIDE SEQUENCE [LARGE SCALE GENOMIC DNA]</scope>
    <source>
        <strain evidence="2">Vaf12</strain>
    </source>
</reference>
<accession>A0A154IDA7</accession>
<comment type="caution">
    <text evidence="2">The sequence shown here is derived from an EMBL/GenBank/DDBJ whole genome shotgun (WGS) entry which is preliminary data.</text>
</comment>
<dbReference type="EMBL" id="LVYU01000113">
    <property type="protein sequence ID" value="KZA98566.1"/>
    <property type="molecule type" value="Genomic_DNA"/>
</dbReference>
<feature type="chain" id="PRO_5007596051" evidence="1">
    <location>
        <begin position="27"/>
        <end position="163"/>
    </location>
</feature>
<organism evidence="2">
    <name type="scientific">Rhizobium leguminosarum</name>
    <dbReference type="NCBI Taxonomy" id="384"/>
    <lineage>
        <taxon>Bacteria</taxon>
        <taxon>Pseudomonadati</taxon>
        <taxon>Pseudomonadota</taxon>
        <taxon>Alphaproteobacteria</taxon>
        <taxon>Hyphomicrobiales</taxon>
        <taxon>Rhizobiaceae</taxon>
        <taxon>Rhizobium/Agrobacterium group</taxon>
        <taxon>Rhizobium</taxon>
    </lineage>
</organism>
<keyword evidence="1" id="KW-0732">Signal</keyword>
<dbReference type="RefSeq" id="WP_062943680.1">
    <property type="nucleotide sequence ID" value="NZ_CP171845.1"/>
</dbReference>
<evidence type="ECO:0000313" key="2">
    <source>
        <dbReference type="EMBL" id="KZA98566.1"/>
    </source>
</evidence>
<dbReference type="AlphaFoldDB" id="A0A154IDA7"/>
<evidence type="ECO:0000256" key="1">
    <source>
        <dbReference type="SAM" id="SignalP"/>
    </source>
</evidence>
<feature type="signal peptide" evidence="1">
    <location>
        <begin position="1"/>
        <end position="26"/>
    </location>
</feature>
<sequence>MAPAKKKYRYSLLAAFCTLLISASLADASSITDALRKAPIGDLIKAQSLAGSNVETVCALQPYQDRLLADNDVAKGLNARLNAEAFSADEGHFTFVIVRNGDMELEQIKRSVQLDIFGSHQLPAEVMLPGQFVQAQCADGQSAAIIKILFRGRTYVVFGSLRQ</sequence>
<proteinExistence type="predicted"/>
<name>A0A154IDA7_RHILE</name>